<sequence length="43" mass="4649">MAGRGSFFKGEVKKKKKGESQKSISAAPVFVPPSIIKKGKEKN</sequence>
<dbReference type="EMBL" id="LBUP01000008">
    <property type="protein sequence ID" value="KKQ65812.1"/>
    <property type="molecule type" value="Genomic_DNA"/>
</dbReference>
<dbReference type="Proteomes" id="UP000034235">
    <property type="component" value="Unassembled WGS sequence"/>
</dbReference>
<comment type="caution">
    <text evidence="2">The sequence shown here is derived from an EMBL/GenBank/DDBJ whole genome shotgun (WGS) entry which is preliminary data.</text>
</comment>
<evidence type="ECO:0000313" key="2">
    <source>
        <dbReference type="EMBL" id="KKQ65812.1"/>
    </source>
</evidence>
<reference evidence="2 3" key="1">
    <citation type="journal article" date="2015" name="Nature">
        <title>rRNA introns, odd ribosomes, and small enigmatic genomes across a large radiation of phyla.</title>
        <authorList>
            <person name="Brown C.T."/>
            <person name="Hug L.A."/>
            <person name="Thomas B.C."/>
            <person name="Sharon I."/>
            <person name="Castelle C.J."/>
            <person name="Singh A."/>
            <person name="Wilkins M.J."/>
            <person name="Williams K.H."/>
            <person name="Banfield J.F."/>
        </authorList>
    </citation>
    <scope>NUCLEOTIDE SEQUENCE [LARGE SCALE GENOMIC DNA]</scope>
</reference>
<gene>
    <name evidence="2" type="ORF">US86_C0008G0035</name>
</gene>
<feature type="region of interest" description="Disordered" evidence="1">
    <location>
        <begin position="1"/>
        <end position="25"/>
    </location>
</feature>
<accession>A0A0G0JGC6</accession>
<evidence type="ECO:0000256" key="1">
    <source>
        <dbReference type="SAM" id="MobiDB-lite"/>
    </source>
</evidence>
<proteinExistence type="predicted"/>
<dbReference type="AlphaFoldDB" id="A0A0G0JGC6"/>
<name>A0A0G0JGC6_9BACT</name>
<protein>
    <submittedName>
        <fullName evidence="2">Uncharacterized protein</fullName>
    </submittedName>
</protein>
<organism evidence="2 3">
    <name type="scientific">Candidatus Daviesbacteria bacterium GW2011_GWA2_38_24</name>
    <dbReference type="NCBI Taxonomy" id="1618422"/>
    <lineage>
        <taxon>Bacteria</taxon>
        <taxon>Candidatus Daviesiibacteriota</taxon>
    </lineage>
</organism>
<evidence type="ECO:0000313" key="3">
    <source>
        <dbReference type="Proteomes" id="UP000034235"/>
    </source>
</evidence>